<dbReference type="InterPro" id="IPR004852">
    <property type="entry name" value="Di-haem_cyt_c_peroxidsae"/>
</dbReference>
<name>A0A0S2THC8_9GAMM</name>
<evidence type="ECO:0000256" key="1">
    <source>
        <dbReference type="ARBA" id="ARBA00004418"/>
    </source>
</evidence>
<evidence type="ECO:0000256" key="9">
    <source>
        <dbReference type="PIRSR" id="PIRSR000294-2"/>
    </source>
</evidence>
<reference evidence="12" key="1">
    <citation type="submission" date="2015-10" db="EMBL/GenBank/DDBJ databases">
        <title>Description of Candidatus Tenderia electrophaga gen. nov, sp. nov., an Uncultivated Electroautotroph from a Biocathode Enrichment.</title>
        <authorList>
            <person name="Eddie B.J."/>
            <person name="Malanoski A.P."/>
            <person name="Wang Z."/>
            <person name="Hall R.J."/>
            <person name="Oh S.D."/>
            <person name="Heiner C."/>
            <person name="Lin B."/>
            <person name="Strycharz-Glaven S.M."/>
        </authorList>
    </citation>
    <scope>NUCLEOTIDE SEQUENCE [LARGE SCALE GENOMIC DNA]</scope>
    <source>
        <strain evidence="12">NRL1</strain>
    </source>
</reference>
<evidence type="ECO:0000256" key="7">
    <source>
        <dbReference type="ARBA" id="ARBA00023004"/>
    </source>
</evidence>
<evidence type="ECO:0000259" key="11">
    <source>
        <dbReference type="PROSITE" id="PS51007"/>
    </source>
</evidence>
<feature type="transmembrane region" description="Helical" evidence="10">
    <location>
        <begin position="12"/>
        <end position="34"/>
    </location>
</feature>
<keyword evidence="6" id="KW-0560">Oxidoreductase</keyword>
<dbReference type="SUPFAM" id="SSF46626">
    <property type="entry name" value="Cytochrome c"/>
    <property type="match status" value="2"/>
</dbReference>
<sequence length="384" mass="42349">MISKIRLNVSTRVKALFIGGIGLVAAAAAGVYFLQSPPEPTPVADFSAPFVFGKFSIPKDNPLTEEGFELGRRLFYDPRLSGPNTTSCASCHLQKLAFTDGLANSVGVHGGQTAFSSMSLVNLLWGPQQFFWNGRAQSLEDQVLRPIQDPIEMDQDLERLVEELREDEVYQQLFRVAYGGVSADAIAKALSTFMRMLISSNSKYDQFLRGELRLSEQEELGRKLFVAHPDVSASLRGGNCVDCHAQFHTAGFSDGLDGFSNNGLDVDEDLRPGLMTVTGNSSDRGKFKVPSLRNIAVTAPYMHDGRFATLEEVMEHYNRRIQHSETVSPLILQADNQKIDPDAAQGLNLGPDEVEAIIAFLHTLTDEHFLSDSRFSDPFAGERE</sequence>
<dbReference type="KEGG" id="tee:Tel_15920"/>
<proteinExistence type="predicted"/>
<comment type="cofactor">
    <cofactor evidence="8">
        <name>heme</name>
        <dbReference type="ChEBI" id="CHEBI:30413"/>
    </cofactor>
    <text evidence="8">Binds 2 heme groups.</text>
</comment>
<feature type="binding site" description="axial binding residue" evidence="9">
    <location>
        <position position="244"/>
    </location>
    <ligand>
        <name>heme c</name>
        <dbReference type="ChEBI" id="CHEBI:61717"/>
        <label>2</label>
    </ligand>
    <ligandPart>
        <name>Fe</name>
        <dbReference type="ChEBI" id="CHEBI:18248"/>
    </ligandPart>
</feature>
<protein>
    <submittedName>
        <fullName evidence="12">Cytochrome C peroxidase</fullName>
    </submittedName>
</protein>
<dbReference type="Proteomes" id="UP000055136">
    <property type="component" value="Chromosome"/>
</dbReference>
<dbReference type="PIRSF" id="PIRSF000294">
    <property type="entry name" value="Cytochrome-c_peroxidase"/>
    <property type="match status" value="1"/>
</dbReference>
<dbReference type="Gene3D" id="1.10.760.10">
    <property type="entry name" value="Cytochrome c-like domain"/>
    <property type="match status" value="2"/>
</dbReference>
<evidence type="ECO:0000256" key="8">
    <source>
        <dbReference type="PIRSR" id="PIRSR000294-1"/>
    </source>
</evidence>
<gene>
    <name evidence="12" type="ORF">Tel_15920</name>
</gene>
<dbReference type="EMBL" id="CP013099">
    <property type="protein sequence ID" value="ALP54516.1"/>
    <property type="molecule type" value="Genomic_DNA"/>
</dbReference>
<keyword evidence="13" id="KW-1185">Reference proteome</keyword>
<comment type="subcellular location">
    <subcellularLocation>
        <location evidence="1">Periplasm</location>
    </subcellularLocation>
</comment>
<keyword evidence="3 9" id="KW-0479">Metal-binding</keyword>
<keyword evidence="12" id="KW-0575">Peroxidase</keyword>
<dbReference type="AlphaFoldDB" id="A0A0S2THC8"/>
<feature type="binding site" description="covalent" evidence="8">
    <location>
        <position position="91"/>
    </location>
    <ligand>
        <name>heme c</name>
        <dbReference type="ChEBI" id="CHEBI:61717"/>
        <label>1</label>
    </ligand>
</feature>
<dbReference type="InterPro" id="IPR009056">
    <property type="entry name" value="Cyt_c-like_dom"/>
</dbReference>
<feature type="binding site" description="covalent" evidence="8">
    <location>
        <position position="240"/>
    </location>
    <ligand>
        <name>heme c</name>
        <dbReference type="ChEBI" id="CHEBI:61717"/>
        <label>2</label>
    </ligand>
</feature>
<keyword evidence="10" id="KW-0472">Membrane</keyword>
<evidence type="ECO:0000256" key="6">
    <source>
        <dbReference type="ARBA" id="ARBA00023002"/>
    </source>
</evidence>
<dbReference type="Pfam" id="PF03150">
    <property type="entry name" value="CCP_MauG"/>
    <property type="match status" value="2"/>
</dbReference>
<dbReference type="InterPro" id="IPR051395">
    <property type="entry name" value="Cytochrome_c_Peroxidase/MauG"/>
</dbReference>
<keyword evidence="2 8" id="KW-0349">Heme</keyword>
<comment type="PTM">
    <text evidence="8">Binds 2 heme groups per subunit.</text>
</comment>
<feature type="binding site" description="covalent" evidence="8">
    <location>
        <position position="243"/>
    </location>
    <ligand>
        <name>heme c</name>
        <dbReference type="ChEBI" id="CHEBI:61717"/>
        <label>2</label>
    </ligand>
</feature>
<dbReference type="InterPro" id="IPR026259">
    <property type="entry name" value="MauG/Cytc_peroxidase"/>
</dbReference>
<feature type="binding site" description="covalent" evidence="8">
    <location>
        <position position="88"/>
    </location>
    <ligand>
        <name>heme c</name>
        <dbReference type="ChEBI" id="CHEBI:61717"/>
        <label>1</label>
    </ligand>
</feature>
<dbReference type="PROSITE" id="PS51007">
    <property type="entry name" value="CYTC"/>
    <property type="match status" value="2"/>
</dbReference>
<feature type="domain" description="Cytochrome c" evidence="11">
    <location>
        <begin position="66"/>
        <end position="168"/>
    </location>
</feature>
<evidence type="ECO:0000313" key="12">
    <source>
        <dbReference type="EMBL" id="ALP54516.1"/>
    </source>
</evidence>
<organism evidence="12 13">
    <name type="scientific">Candidatus Tenderia electrophaga</name>
    <dbReference type="NCBI Taxonomy" id="1748243"/>
    <lineage>
        <taxon>Bacteria</taxon>
        <taxon>Pseudomonadati</taxon>
        <taxon>Pseudomonadota</taxon>
        <taxon>Gammaproteobacteria</taxon>
        <taxon>Candidatus Tenderiales</taxon>
        <taxon>Candidatus Tenderiaceae</taxon>
        <taxon>Candidatus Tenderia</taxon>
    </lineage>
</organism>
<dbReference type="STRING" id="1748243.Tel_15920"/>
<evidence type="ECO:0000256" key="10">
    <source>
        <dbReference type="SAM" id="Phobius"/>
    </source>
</evidence>
<dbReference type="PANTHER" id="PTHR30600">
    <property type="entry name" value="CYTOCHROME C PEROXIDASE-RELATED"/>
    <property type="match status" value="1"/>
</dbReference>
<evidence type="ECO:0000313" key="13">
    <source>
        <dbReference type="Proteomes" id="UP000055136"/>
    </source>
</evidence>
<keyword evidence="7 9" id="KW-0408">Iron</keyword>
<keyword evidence="10" id="KW-0812">Transmembrane</keyword>
<evidence type="ECO:0000256" key="5">
    <source>
        <dbReference type="ARBA" id="ARBA00022764"/>
    </source>
</evidence>
<keyword evidence="10" id="KW-1133">Transmembrane helix</keyword>
<dbReference type="InterPro" id="IPR036909">
    <property type="entry name" value="Cyt_c-like_dom_sf"/>
</dbReference>
<dbReference type="GO" id="GO:0046872">
    <property type="term" value="F:metal ion binding"/>
    <property type="evidence" value="ECO:0007669"/>
    <property type="project" value="UniProtKB-KW"/>
</dbReference>
<dbReference type="PANTHER" id="PTHR30600:SF10">
    <property type="entry name" value="BLL6722 PROTEIN"/>
    <property type="match status" value="1"/>
</dbReference>
<feature type="binding site" description="axial binding residue" evidence="9">
    <location>
        <position position="92"/>
    </location>
    <ligand>
        <name>heme c</name>
        <dbReference type="ChEBI" id="CHEBI:61717"/>
        <label>1</label>
    </ligand>
    <ligandPart>
        <name>Fe</name>
        <dbReference type="ChEBI" id="CHEBI:18248"/>
    </ligandPart>
</feature>
<accession>A0A0S2THC8</accession>
<dbReference type="GO" id="GO:0009055">
    <property type="term" value="F:electron transfer activity"/>
    <property type="evidence" value="ECO:0007669"/>
    <property type="project" value="InterPro"/>
</dbReference>
<dbReference type="GO" id="GO:0042597">
    <property type="term" value="C:periplasmic space"/>
    <property type="evidence" value="ECO:0007669"/>
    <property type="project" value="UniProtKB-SubCell"/>
</dbReference>
<evidence type="ECO:0000256" key="3">
    <source>
        <dbReference type="ARBA" id="ARBA00022723"/>
    </source>
</evidence>
<dbReference type="GO" id="GO:0004130">
    <property type="term" value="F:cytochrome-c peroxidase activity"/>
    <property type="evidence" value="ECO:0007669"/>
    <property type="project" value="TreeGrafter"/>
</dbReference>
<keyword evidence="4" id="KW-0732">Signal</keyword>
<feature type="domain" description="Cytochrome c" evidence="11">
    <location>
        <begin position="216"/>
        <end position="365"/>
    </location>
</feature>
<dbReference type="GO" id="GO:0020037">
    <property type="term" value="F:heme binding"/>
    <property type="evidence" value="ECO:0007669"/>
    <property type="project" value="InterPro"/>
</dbReference>
<evidence type="ECO:0000256" key="4">
    <source>
        <dbReference type="ARBA" id="ARBA00022729"/>
    </source>
</evidence>
<keyword evidence="5" id="KW-0574">Periplasm</keyword>
<evidence type="ECO:0000256" key="2">
    <source>
        <dbReference type="ARBA" id="ARBA00022617"/>
    </source>
</evidence>